<dbReference type="Pfam" id="PF13424">
    <property type="entry name" value="TPR_12"/>
    <property type="match status" value="1"/>
</dbReference>
<evidence type="ECO:0000313" key="1">
    <source>
        <dbReference type="EMBL" id="SVD00511.1"/>
    </source>
</evidence>
<gene>
    <name evidence="1" type="ORF">METZ01_LOCUS353365</name>
</gene>
<reference evidence="1" key="1">
    <citation type="submission" date="2018-05" db="EMBL/GenBank/DDBJ databases">
        <authorList>
            <person name="Lanie J.A."/>
            <person name="Ng W.-L."/>
            <person name="Kazmierczak K.M."/>
            <person name="Andrzejewski T.M."/>
            <person name="Davidsen T.M."/>
            <person name="Wayne K.J."/>
            <person name="Tettelin H."/>
            <person name="Glass J.I."/>
            <person name="Rusch D."/>
            <person name="Podicherti R."/>
            <person name="Tsui H.-C.T."/>
            <person name="Winkler M.E."/>
        </authorList>
    </citation>
    <scope>NUCLEOTIDE SEQUENCE</scope>
</reference>
<sequence length="210" mass="23844">MGNSLNNIGIVHHDKRNYDTALDYFNRSLAIAEELGNKSGMGYMLYNIGNACFNKGDLGKALDYFERSLKICEELGDKSGMGFSLTGIGGGGYSAKGDYVKALDYLEKSLSIQKEIGLGGELPLWTNTSLYISYKHLGRDYDEKEIHNLIKETEYIEFELNFRLYQLLEDTSYLETAYNQIQESTNAMEDDLKSKFLSYPIPKAIVEEWE</sequence>
<accession>A0A382RV17</accession>
<protein>
    <submittedName>
        <fullName evidence="1">Uncharacterized protein</fullName>
    </submittedName>
</protein>
<dbReference type="SUPFAM" id="SSF48452">
    <property type="entry name" value="TPR-like"/>
    <property type="match status" value="1"/>
</dbReference>
<dbReference type="AlphaFoldDB" id="A0A382RV17"/>
<dbReference type="EMBL" id="UINC01123794">
    <property type="protein sequence ID" value="SVD00511.1"/>
    <property type="molecule type" value="Genomic_DNA"/>
</dbReference>
<organism evidence="1">
    <name type="scientific">marine metagenome</name>
    <dbReference type="NCBI Taxonomy" id="408172"/>
    <lineage>
        <taxon>unclassified sequences</taxon>
        <taxon>metagenomes</taxon>
        <taxon>ecological metagenomes</taxon>
    </lineage>
</organism>
<feature type="non-terminal residue" evidence="1">
    <location>
        <position position="210"/>
    </location>
</feature>
<dbReference type="InterPro" id="IPR011990">
    <property type="entry name" value="TPR-like_helical_dom_sf"/>
</dbReference>
<proteinExistence type="predicted"/>
<dbReference type="SMART" id="SM00028">
    <property type="entry name" value="TPR"/>
    <property type="match status" value="3"/>
</dbReference>
<dbReference type="PROSITE" id="PS50005">
    <property type="entry name" value="TPR"/>
    <property type="match status" value="2"/>
</dbReference>
<dbReference type="PANTHER" id="PTHR10098:SF108">
    <property type="entry name" value="TETRATRICOPEPTIDE REPEAT PROTEIN 28"/>
    <property type="match status" value="1"/>
</dbReference>
<dbReference type="PANTHER" id="PTHR10098">
    <property type="entry name" value="RAPSYN-RELATED"/>
    <property type="match status" value="1"/>
</dbReference>
<dbReference type="Pfam" id="PF13374">
    <property type="entry name" value="TPR_10"/>
    <property type="match status" value="1"/>
</dbReference>
<name>A0A382RV17_9ZZZZ</name>
<dbReference type="InterPro" id="IPR019734">
    <property type="entry name" value="TPR_rpt"/>
</dbReference>
<dbReference type="Gene3D" id="1.25.40.10">
    <property type="entry name" value="Tetratricopeptide repeat domain"/>
    <property type="match status" value="1"/>
</dbReference>